<evidence type="ECO:0000256" key="1">
    <source>
        <dbReference type="SAM" id="MobiDB-lite"/>
    </source>
</evidence>
<dbReference type="GO" id="GO:0005657">
    <property type="term" value="C:replication fork"/>
    <property type="evidence" value="ECO:0007669"/>
    <property type="project" value="InterPro"/>
</dbReference>
<sequence length="441" mass="48668">MSAAAAALGERLLGELLHDLADQYLQSADAEGNASYLGVKQLDDLLDIFLDRGKTTTAPAQPSTRPEGPEGGEAEDAAGAEVQHPNDRPAEPTAPPAPNRSQRQKRLPVLEISSPSSGAGKTQLLYYLAAIAVLPPAYRGIPLGGREAAIVLLDSDGRFDADRLWEVAAGIVQQKVKRTAADRPEKSGKPEEEEDADLTSLLHNALQHVHVFRPQSSSALLSTLQTLDGYLFDLNRHVSAARPLHAIMLDSASAFYWQDRLRDEVARTEDIGRSPAEIARDREQNRSFHLTVLYRELVAELRRLQTCFDCAIVYTTWGVSRAASSLPTPYATLAPGPPSFRPHLPPPWGTFPTLRLVVQRDAVRPFGPETTVAEAERDAPIRQEVVQRGKFSAWVDPWGREEWPLSVLNALNRMPERGGFPFWVRREGVFMSNPSEARMQI</sequence>
<keyword evidence="3" id="KW-1185">Reference proteome</keyword>
<evidence type="ECO:0000313" key="3">
    <source>
        <dbReference type="Proteomes" id="UP000053958"/>
    </source>
</evidence>
<dbReference type="GO" id="GO:0033063">
    <property type="term" value="C:Rad51B-Rad51C-Rad51D-XRCC2 complex"/>
    <property type="evidence" value="ECO:0007669"/>
    <property type="project" value="InterPro"/>
</dbReference>
<dbReference type="SUPFAM" id="SSF52540">
    <property type="entry name" value="P-loop containing nucleoside triphosphate hydrolases"/>
    <property type="match status" value="1"/>
</dbReference>
<feature type="compositionally biased region" description="Polar residues" evidence="1">
    <location>
        <begin position="55"/>
        <end position="64"/>
    </location>
</feature>
<organism evidence="2 3">
    <name type="scientific">Rasamsonia emersonii (strain ATCC 16479 / CBS 393.64 / IMI 116815)</name>
    <dbReference type="NCBI Taxonomy" id="1408163"/>
    <lineage>
        <taxon>Eukaryota</taxon>
        <taxon>Fungi</taxon>
        <taxon>Dikarya</taxon>
        <taxon>Ascomycota</taxon>
        <taxon>Pezizomycotina</taxon>
        <taxon>Eurotiomycetes</taxon>
        <taxon>Eurotiomycetidae</taxon>
        <taxon>Eurotiales</taxon>
        <taxon>Trichocomaceae</taxon>
        <taxon>Rasamsonia</taxon>
    </lineage>
</organism>
<dbReference type="Proteomes" id="UP000053958">
    <property type="component" value="Unassembled WGS sequence"/>
</dbReference>
<dbReference type="OrthoDB" id="420422at2759"/>
<evidence type="ECO:0000313" key="2">
    <source>
        <dbReference type="EMBL" id="KKA23260.1"/>
    </source>
</evidence>
<dbReference type="GO" id="GO:0000400">
    <property type="term" value="F:four-way junction DNA binding"/>
    <property type="evidence" value="ECO:0007669"/>
    <property type="project" value="TreeGrafter"/>
</dbReference>
<dbReference type="InterPro" id="IPR030547">
    <property type="entry name" value="XRCC2"/>
</dbReference>
<dbReference type="GeneID" id="25315036"/>
<evidence type="ECO:0008006" key="4">
    <source>
        <dbReference type="Google" id="ProtNLM"/>
    </source>
</evidence>
<proteinExistence type="predicted"/>
<name>A0A0F4YYU9_RASE3</name>
<gene>
    <name evidence="2" type="ORF">T310_2685</name>
</gene>
<dbReference type="GO" id="GO:0000724">
    <property type="term" value="P:double-strand break repair via homologous recombination"/>
    <property type="evidence" value="ECO:0007669"/>
    <property type="project" value="InterPro"/>
</dbReference>
<comment type="caution">
    <text evidence="2">The sequence shown here is derived from an EMBL/GenBank/DDBJ whole genome shotgun (WGS) entry which is preliminary data.</text>
</comment>
<protein>
    <recommendedName>
        <fullName evidence="4">Rad51 family DNA repair protein</fullName>
    </recommendedName>
</protein>
<dbReference type="CDD" id="cd19490">
    <property type="entry name" value="XRCC2"/>
    <property type="match status" value="1"/>
</dbReference>
<dbReference type="PANTHER" id="PTHR46644">
    <property type="entry name" value="DNA REPAIR PROTEIN XRCC2"/>
    <property type="match status" value="1"/>
</dbReference>
<dbReference type="GO" id="GO:0005815">
    <property type="term" value="C:microtubule organizing center"/>
    <property type="evidence" value="ECO:0007669"/>
    <property type="project" value="TreeGrafter"/>
</dbReference>
<dbReference type="InterPro" id="IPR027417">
    <property type="entry name" value="P-loop_NTPase"/>
</dbReference>
<dbReference type="RefSeq" id="XP_013329872.1">
    <property type="nucleotide sequence ID" value="XM_013474418.1"/>
</dbReference>
<dbReference type="GO" id="GO:0042148">
    <property type="term" value="P:DNA strand invasion"/>
    <property type="evidence" value="ECO:0007669"/>
    <property type="project" value="TreeGrafter"/>
</dbReference>
<dbReference type="PANTHER" id="PTHR46644:SF2">
    <property type="entry name" value="DNA REPAIR PROTEIN XRCC2"/>
    <property type="match status" value="1"/>
</dbReference>
<accession>A0A0F4YYU9</accession>
<dbReference type="AlphaFoldDB" id="A0A0F4YYU9"/>
<dbReference type="EMBL" id="LASV01000106">
    <property type="protein sequence ID" value="KKA23260.1"/>
    <property type="molecule type" value="Genomic_DNA"/>
</dbReference>
<dbReference type="Gene3D" id="3.40.50.300">
    <property type="entry name" value="P-loop containing nucleotide triphosphate hydrolases"/>
    <property type="match status" value="1"/>
</dbReference>
<reference evidence="2 3" key="1">
    <citation type="submission" date="2015-04" db="EMBL/GenBank/DDBJ databases">
        <authorList>
            <person name="Heijne W.H."/>
            <person name="Fedorova N.D."/>
            <person name="Nierman W.C."/>
            <person name="Vollebregt A.W."/>
            <person name="Zhao Z."/>
            <person name="Wu L."/>
            <person name="Kumar M."/>
            <person name="Stam H."/>
            <person name="van den Berg M.A."/>
            <person name="Pel H.J."/>
        </authorList>
    </citation>
    <scope>NUCLEOTIDE SEQUENCE [LARGE SCALE GENOMIC DNA]</scope>
    <source>
        <strain evidence="2 3">CBS 393.64</strain>
    </source>
</reference>
<dbReference type="STRING" id="1408163.A0A0F4YYU9"/>
<feature type="region of interest" description="Disordered" evidence="1">
    <location>
        <begin position="55"/>
        <end position="106"/>
    </location>
</feature>